<keyword evidence="3" id="KW-1185">Reference proteome</keyword>
<gene>
    <name evidence="2" type="ORF">VaNZ11_015800</name>
</gene>
<dbReference type="Proteomes" id="UP001165090">
    <property type="component" value="Unassembled WGS sequence"/>
</dbReference>
<dbReference type="InterPro" id="IPR047137">
    <property type="entry name" value="ORF3"/>
</dbReference>
<dbReference type="EMBL" id="BSDZ01000094">
    <property type="protein sequence ID" value="GLI70767.1"/>
    <property type="molecule type" value="Genomic_DNA"/>
</dbReference>
<reference evidence="2 3" key="1">
    <citation type="journal article" date="2023" name="IScience">
        <title>Expanded male sex-determining region conserved during the evolution of homothallism in the green alga Volvox.</title>
        <authorList>
            <person name="Yamamoto K."/>
            <person name="Matsuzaki R."/>
            <person name="Mahakham W."/>
            <person name="Heman W."/>
            <person name="Sekimoto H."/>
            <person name="Kawachi M."/>
            <person name="Minakuchi Y."/>
            <person name="Toyoda A."/>
            <person name="Nozaki H."/>
        </authorList>
    </citation>
    <scope>NUCLEOTIDE SEQUENCE [LARGE SCALE GENOMIC DNA]</scope>
    <source>
        <strain evidence="2 3">NIES-4468</strain>
    </source>
</reference>
<name>A0ABQ5SLB6_9CHLO</name>
<proteinExistence type="predicted"/>
<feature type="compositionally biased region" description="Low complexity" evidence="1">
    <location>
        <begin position="332"/>
        <end position="344"/>
    </location>
</feature>
<feature type="compositionally biased region" description="Low complexity" evidence="1">
    <location>
        <begin position="439"/>
        <end position="457"/>
    </location>
</feature>
<evidence type="ECO:0000313" key="3">
    <source>
        <dbReference type="Proteomes" id="UP001165090"/>
    </source>
</evidence>
<protein>
    <recommendedName>
        <fullName evidence="4">Coenzyme Q-binding protein COQ10 START domain-containing protein</fullName>
    </recommendedName>
</protein>
<feature type="region of interest" description="Disordered" evidence="1">
    <location>
        <begin position="332"/>
        <end position="473"/>
    </location>
</feature>
<evidence type="ECO:0008006" key="4">
    <source>
        <dbReference type="Google" id="ProtNLM"/>
    </source>
</evidence>
<dbReference type="PANTHER" id="PTHR33824:SF7">
    <property type="entry name" value="POLYKETIDE CYCLASE_DEHYDRASE AND LIPID TRANSPORT SUPERFAMILY PROTEIN"/>
    <property type="match status" value="1"/>
</dbReference>
<accession>A0ABQ5SLB6</accession>
<dbReference type="InterPro" id="IPR023393">
    <property type="entry name" value="START-like_dom_sf"/>
</dbReference>
<feature type="non-terminal residue" evidence="2">
    <location>
        <position position="1"/>
    </location>
</feature>
<organism evidence="2 3">
    <name type="scientific">Volvox africanus</name>
    <dbReference type="NCBI Taxonomy" id="51714"/>
    <lineage>
        <taxon>Eukaryota</taxon>
        <taxon>Viridiplantae</taxon>
        <taxon>Chlorophyta</taxon>
        <taxon>core chlorophytes</taxon>
        <taxon>Chlorophyceae</taxon>
        <taxon>CS clade</taxon>
        <taxon>Chlamydomonadales</taxon>
        <taxon>Volvocaceae</taxon>
        <taxon>Volvox</taxon>
    </lineage>
</organism>
<dbReference type="Gene3D" id="3.30.530.20">
    <property type="match status" value="1"/>
</dbReference>
<dbReference type="PANTHER" id="PTHR33824">
    <property type="entry name" value="POLYKETIDE CYCLASE/DEHYDRASE AND LIPID TRANSPORT SUPERFAMILY PROTEIN"/>
    <property type="match status" value="1"/>
</dbReference>
<sequence>GSSSSMRSHLANITGHRPLDSRTAQQTVCSCSYLVQSLKSISHVRLRHNVAACEQVVGRRPSSACGACSRVAASSPELQAAAHHSRQRRGSLCCFAATEPGPGPDSVISGYTPANYISFSENEKDVATHNFVIEVDAPANICFGIWNDWNRLVEFLDLVAQIGLDVNNPDLALFQCFYRHGLLPVMEIVFVLQKTEILPDKRIAFESVWGMPMSGSVTFKPLRNGKTRVKLSFSQALPDLLVDLKVGVFGVQNSLMPIFSENLLAFKSIAEAEARDPTSLPPRVEAGERAYALFDEEADIALFEEIMENLEFEDDEEEEEGLQREDEVLAGSGDAGLAGSSAPLVSSSARGRGPTEDSPVSTAASASIEDRQGVALPVVRGAAARHSSSKRTDGQGPAGGTAASSSADSDREQYIEAGLSPAAAGVRTSASAPVPNRLAMDSAARSSDAAAASPAGAGVVVTRKRTARSRRMR</sequence>
<comment type="caution">
    <text evidence="2">The sequence shown here is derived from an EMBL/GenBank/DDBJ whole genome shotgun (WGS) entry which is preliminary data.</text>
</comment>
<feature type="compositionally biased region" description="Basic residues" evidence="1">
    <location>
        <begin position="462"/>
        <end position="473"/>
    </location>
</feature>
<evidence type="ECO:0000256" key="1">
    <source>
        <dbReference type="SAM" id="MobiDB-lite"/>
    </source>
</evidence>
<evidence type="ECO:0000313" key="2">
    <source>
        <dbReference type="EMBL" id="GLI70767.1"/>
    </source>
</evidence>
<dbReference type="SUPFAM" id="SSF55961">
    <property type="entry name" value="Bet v1-like"/>
    <property type="match status" value="1"/>
</dbReference>